<reference evidence="1" key="1">
    <citation type="submission" date="2017-04" db="EMBL/GenBank/DDBJ databases">
        <authorList>
            <person name="Varghese N."/>
            <person name="Submissions S."/>
        </authorList>
    </citation>
    <scope>NUCLEOTIDE SEQUENCE</scope>
    <source>
        <strain evidence="1">WTE2008</strain>
    </source>
</reference>
<accession>A0AC61PJU7</accession>
<sequence length="134" mass="15084">MSDCIFCKIISGEIPSRKIFEDEWTYAFMDVAQDVDGHILVVPKAHRKNILDCDEETLAQLMRTVKKISNHLTEKCGYNGVNLLNASDESAGQSVPHFHIHIIPRKTGDGIDAWPHFDGAKQDAETVFNSIKMQ</sequence>
<dbReference type="Proteomes" id="UP000192328">
    <property type="component" value="Unassembled WGS sequence"/>
</dbReference>
<gene>
    <name evidence="1" type="ORF">SAMN06297397_1086</name>
</gene>
<proteinExistence type="predicted"/>
<evidence type="ECO:0000313" key="2">
    <source>
        <dbReference type="Proteomes" id="UP000192328"/>
    </source>
</evidence>
<protein>
    <submittedName>
        <fullName evidence="1">Histidine triad (HIT) family protein</fullName>
    </submittedName>
</protein>
<evidence type="ECO:0000313" key="1">
    <source>
        <dbReference type="EMBL" id="SMC50187.1"/>
    </source>
</evidence>
<dbReference type="EMBL" id="FWXZ01000002">
    <property type="protein sequence ID" value="SMC50187.1"/>
    <property type="molecule type" value="Genomic_DNA"/>
</dbReference>
<name>A0AC61PJU7_9FIRM</name>
<organism evidence="1 2">
    <name type="scientific">Aristaeella lactis</name>
    <dbReference type="NCBI Taxonomy" id="3046383"/>
    <lineage>
        <taxon>Bacteria</taxon>
        <taxon>Bacillati</taxon>
        <taxon>Bacillota</taxon>
        <taxon>Clostridia</taxon>
        <taxon>Eubacteriales</taxon>
        <taxon>Aristaeellaceae</taxon>
        <taxon>Aristaeella</taxon>
    </lineage>
</organism>
<keyword evidence="2" id="KW-1185">Reference proteome</keyword>
<comment type="caution">
    <text evidence="1">The sequence shown here is derived from an EMBL/GenBank/DDBJ whole genome shotgun (WGS) entry which is preliminary data.</text>
</comment>